<comment type="caution">
    <text evidence="2">The sequence shown here is derived from an EMBL/GenBank/DDBJ whole genome shotgun (WGS) entry which is preliminary data.</text>
</comment>
<gene>
    <name evidence="2" type="ORF">UT06_C0019G0017</name>
</gene>
<proteinExistence type="predicted"/>
<feature type="transmembrane region" description="Helical" evidence="1">
    <location>
        <begin position="67"/>
        <end position="89"/>
    </location>
</feature>
<dbReference type="EMBL" id="LBVJ01000019">
    <property type="protein sequence ID" value="KKQ83637.1"/>
    <property type="molecule type" value="Genomic_DNA"/>
</dbReference>
<evidence type="ECO:0000256" key="1">
    <source>
        <dbReference type="SAM" id="Phobius"/>
    </source>
</evidence>
<name>A0A0G0KY36_9BACT</name>
<evidence type="ECO:0000313" key="2">
    <source>
        <dbReference type="EMBL" id="KKQ83637.1"/>
    </source>
</evidence>
<dbReference type="AlphaFoldDB" id="A0A0G0KY36"/>
<accession>A0A0G0KY36</accession>
<keyword evidence="1" id="KW-1133">Transmembrane helix</keyword>
<reference evidence="2 3" key="1">
    <citation type="journal article" date="2015" name="Nature">
        <title>rRNA introns, odd ribosomes, and small enigmatic genomes across a large radiation of phyla.</title>
        <authorList>
            <person name="Brown C.T."/>
            <person name="Hug L.A."/>
            <person name="Thomas B.C."/>
            <person name="Sharon I."/>
            <person name="Castelle C.J."/>
            <person name="Singh A."/>
            <person name="Wilkins M.J."/>
            <person name="Williams K.H."/>
            <person name="Banfield J.F."/>
        </authorList>
    </citation>
    <scope>NUCLEOTIDE SEQUENCE [LARGE SCALE GENOMIC DNA]</scope>
</reference>
<keyword evidence="1" id="KW-0472">Membrane</keyword>
<feature type="transmembrane region" description="Helical" evidence="1">
    <location>
        <begin position="40"/>
        <end position="61"/>
    </location>
</feature>
<organism evidence="2 3">
    <name type="scientific">Candidatus Woesebacteria bacterium GW2011_GWA1_38_8</name>
    <dbReference type="NCBI Taxonomy" id="1618547"/>
    <lineage>
        <taxon>Bacteria</taxon>
        <taxon>Candidatus Woeseibacteriota</taxon>
    </lineage>
</organism>
<protein>
    <submittedName>
        <fullName evidence="2">Uncharacterized protein</fullName>
    </submittedName>
</protein>
<dbReference type="Proteomes" id="UP000034710">
    <property type="component" value="Unassembled WGS sequence"/>
</dbReference>
<keyword evidence="1" id="KW-0812">Transmembrane</keyword>
<evidence type="ECO:0000313" key="3">
    <source>
        <dbReference type="Proteomes" id="UP000034710"/>
    </source>
</evidence>
<sequence length="108" mass="12948">MFKDHDEKISKLLSDKENTDWEKVLRHHKIMILRIQHERLIHLLVMIFVGIVMSFSFLATIVSGKSLIIFLDIPLLILFTAYLFHYRFLENTTQKWYKIEDAVTEKIK</sequence>